<accession>A0A842HJ58</accession>
<dbReference type="RefSeq" id="WP_185677366.1">
    <property type="nucleotide sequence ID" value="NZ_JACHVB010000064.1"/>
</dbReference>
<dbReference type="Pfam" id="PF13801">
    <property type="entry name" value="Metal_resist"/>
    <property type="match status" value="1"/>
</dbReference>
<name>A0A842HJ58_9BACT</name>
<comment type="caution">
    <text evidence="1">The sequence shown here is derived from an EMBL/GenBank/DDBJ whole genome shotgun (WGS) entry which is preliminary data.</text>
</comment>
<evidence type="ECO:0000313" key="1">
    <source>
        <dbReference type="EMBL" id="MBC2596462.1"/>
    </source>
</evidence>
<dbReference type="InterPro" id="IPR025961">
    <property type="entry name" value="Metal_resist"/>
</dbReference>
<gene>
    <name evidence="1" type="ORF">H5P28_19505</name>
</gene>
<dbReference type="EMBL" id="JACHVB010000064">
    <property type="protein sequence ID" value="MBC2596462.1"/>
    <property type="molecule type" value="Genomic_DNA"/>
</dbReference>
<reference evidence="1 2" key="1">
    <citation type="submission" date="2020-07" db="EMBL/GenBank/DDBJ databases">
        <authorList>
            <person name="Feng X."/>
        </authorList>
    </citation>
    <scope>NUCLEOTIDE SEQUENCE [LARGE SCALE GENOMIC DNA]</scope>
    <source>
        <strain evidence="1 2">JCM31066</strain>
    </source>
</reference>
<proteinExistence type="predicted"/>
<dbReference type="AlphaFoldDB" id="A0A842HJ58"/>
<protein>
    <submittedName>
        <fullName evidence="1">Periplasmic heavy metal sensor</fullName>
    </submittedName>
</protein>
<sequence>MSNRPPPPSVVRRWLLLFALLVVVCASISLITARLVIRNEVPTNQPVRGTHWLSQELGLSPEETARIEAFDAGYRARRETLLETFHQRIAELSELLRTHNQYSPEVTDAVHRLHAVHGQLQALSIEHYYEMLNVLPPDKQDKLRDIAVEALSQPE</sequence>
<dbReference type="Gene3D" id="1.20.120.1490">
    <property type="match status" value="1"/>
</dbReference>
<organism evidence="1 2">
    <name type="scientific">Ruficoccus amylovorans</name>
    <dbReference type="NCBI Taxonomy" id="1804625"/>
    <lineage>
        <taxon>Bacteria</taxon>
        <taxon>Pseudomonadati</taxon>
        <taxon>Verrucomicrobiota</taxon>
        <taxon>Opitutia</taxon>
        <taxon>Puniceicoccales</taxon>
        <taxon>Cerasicoccaceae</taxon>
        <taxon>Ruficoccus</taxon>
    </lineage>
</organism>
<dbReference type="Proteomes" id="UP000546464">
    <property type="component" value="Unassembled WGS sequence"/>
</dbReference>
<keyword evidence="2" id="KW-1185">Reference proteome</keyword>
<evidence type="ECO:0000313" key="2">
    <source>
        <dbReference type="Proteomes" id="UP000546464"/>
    </source>
</evidence>